<dbReference type="AlphaFoldDB" id="A0A8T1H6X1"/>
<dbReference type="VEuPathDB" id="FungiDB:PC110_g444"/>
<dbReference type="EMBL" id="RCMV01001596">
    <property type="protein sequence ID" value="KAG3207933.1"/>
    <property type="molecule type" value="Genomic_DNA"/>
</dbReference>
<dbReference type="InterPro" id="IPR048324">
    <property type="entry name" value="ZSWIM1-3_RNaseH-like"/>
</dbReference>
<dbReference type="Pfam" id="PF21056">
    <property type="entry name" value="ZSWIM1-3_RNaseH-like"/>
    <property type="match status" value="1"/>
</dbReference>
<evidence type="ECO:0000313" key="2">
    <source>
        <dbReference type="EMBL" id="KAG3207933.1"/>
    </source>
</evidence>
<feature type="domain" description="ZSWIM1/3 RNaseH-like" evidence="1">
    <location>
        <begin position="139"/>
        <end position="254"/>
    </location>
</feature>
<dbReference type="PANTHER" id="PTHR31569">
    <property type="entry name" value="SWIM-TYPE DOMAIN-CONTAINING PROTEIN"/>
    <property type="match status" value="1"/>
</dbReference>
<proteinExistence type="predicted"/>
<comment type="caution">
    <text evidence="2">The sequence shown here is derived from an EMBL/GenBank/DDBJ whole genome shotgun (WGS) entry which is preliminary data.</text>
</comment>
<sequence length="298" mass="34796">MVKIPAFSGKFVSWEELETAFERYQEEIQKSYKLRTSNTARDRNRDQRRRTALAGKEQVLLDERLEFYTNTFIWMERVVKTMWQGGSKRNKTLRYLKEASGKPILPKDVENLIAEMRRETYTSLDDNVHVSELLRYFGESPVNAVNTFRDQATKMTSCITFQIAHMRRMARKFPEALCMDATHGTSINSFMVTNNVGTFAQHTLIAGETKLNMKSAFKAFKQSNAAWIDVKVVIIDKDFTKLDFFAEELPNATNILCHFHIIDYLKREASKRDYGFTLIKNTHVRILITMMVRTEDER</sequence>
<reference evidence="2" key="1">
    <citation type="submission" date="2018-05" db="EMBL/GenBank/DDBJ databases">
        <title>Effector identification in a new, highly contiguous assembly of the strawberry crown rot pathogen Phytophthora cactorum.</title>
        <authorList>
            <person name="Armitage A.D."/>
            <person name="Nellist C.F."/>
            <person name="Bates H."/>
            <person name="Vickerstaff R.J."/>
            <person name="Harrison R.J."/>
        </authorList>
    </citation>
    <scope>NUCLEOTIDE SEQUENCE</scope>
    <source>
        <strain evidence="2">P421</strain>
    </source>
</reference>
<evidence type="ECO:0000259" key="1">
    <source>
        <dbReference type="Pfam" id="PF21056"/>
    </source>
</evidence>
<name>A0A8T1H6X1_9STRA</name>
<dbReference type="VEuPathDB" id="FungiDB:PC110_g22705"/>
<evidence type="ECO:0000313" key="3">
    <source>
        <dbReference type="Proteomes" id="UP000760860"/>
    </source>
</evidence>
<gene>
    <name evidence="2" type="ORF">PC129_g21035</name>
</gene>
<protein>
    <recommendedName>
        <fullName evidence="1">ZSWIM1/3 RNaseH-like domain-containing protein</fullName>
    </recommendedName>
</protein>
<dbReference type="InterPro" id="IPR052579">
    <property type="entry name" value="Zinc_finger_SWIM"/>
</dbReference>
<dbReference type="PANTHER" id="PTHR31569:SF4">
    <property type="entry name" value="SWIM-TYPE DOMAIN-CONTAINING PROTEIN"/>
    <property type="match status" value="1"/>
</dbReference>
<dbReference type="Proteomes" id="UP000760860">
    <property type="component" value="Unassembled WGS sequence"/>
</dbReference>
<accession>A0A8T1H6X1</accession>
<organism evidence="2 3">
    <name type="scientific">Phytophthora cactorum</name>
    <dbReference type="NCBI Taxonomy" id="29920"/>
    <lineage>
        <taxon>Eukaryota</taxon>
        <taxon>Sar</taxon>
        <taxon>Stramenopiles</taxon>
        <taxon>Oomycota</taxon>
        <taxon>Peronosporomycetes</taxon>
        <taxon>Peronosporales</taxon>
        <taxon>Peronosporaceae</taxon>
        <taxon>Phytophthora</taxon>
    </lineage>
</organism>